<dbReference type="RefSeq" id="WP_231442154.1">
    <property type="nucleotide sequence ID" value="NZ_JAJOMB010000007.1"/>
</dbReference>
<dbReference type="EMBL" id="JAJOMB010000007">
    <property type="protein sequence ID" value="MCD5312194.1"/>
    <property type="molecule type" value="Genomic_DNA"/>
</dbReference>
<comment type="caution">
    <text evidence="2">The sequence shown here is derived from an EMBL/GenBank/DDBJ whole genome shotgun (WGS) entry which is preliminary data.</text>
</comment>
<dbReference type="InterPro" id="IPR011008">
    <property type="entry name" value="Dimeric_a/b-barrel"/>
</dbReference>
<keyword evidence="3" id="KW-1185">Reference proteome</keyword>
<evidence type="ECO:0000259" key="1">
    <source>
        <dbReference type="PROSITE" id="PS51725"/>
    </source>
</evidence>
<dbReference type="InterPro" id="IPR050744">
    <property type="entry name" value="AI-2_Isomerase_LsrG"/>
</dbReference>
<name>A0A9X1NE72_9ACTN</name>
<protein>
    <submittedName>
        <fullName evidence="2">Antibiotic biosynthesis monooxygenase</fullName>
    </submittedName>
</protein>
<dbReference type="PANTHER" id="PTHR33336">
    <property type="entry name" value="QUINOL MONOOXYGENASE YGIN-RELATED"/>
    <property type="match status" value="1"/>
</dbReference>
<evidence type="ECO:0000313" key="3">
    <source>
        <dbReference type="Proteomes" id="UP001138997"/>
    </source>
</evidence>
<feature type="domain" description="ABM" evidence="1">
    <location>
        <begin position="2"/>
        <end position="90"/>
    </location>
</feature>
<dbReference type="InterPro" id="IPR007138">
    <property type="entry name" value="ABM_dom"/>
</dbReference>
<dbReference type="Gene3D" id="3.30.70.100">
    <property type="match status" value="1"/>
</dbReference>
<dbReference type="AlphaFoldDB" id="A0A9X1NE72"/>
<accession>A0A9X1NE72</accession>
<keyword evidence="2" id="KW-0560">Oxidoreductase</keyword>
<evidence type="ECO:0000313" key="2">
    <source>
        <dbReference type="EMBL" id="MCD5312194.1"/>
    </source>
</evidence>
<dbReference type="Pfam" id="PF03992">
    <property type="entry name" value="ABM"/>
    <property type="match status" value="1"/>
</dbReference>
<dbReference type="GO" id="GO:0004497">
    <property type="term" value="F:monooxygenase activity"/>
    <property type="evidence" value="ECO:0007669"/>
    <property type="project" value="UniProtKB-KW"/>
</dbReference>
<dbReference type="Proteomes" id="UP001138997">
    <property type="component" value="Unassembled WGS sequence"/>
</dbReference>
<gene>
    <name evidence="2" type="ORF">LR394_14900</name>
</gene>
<organism evidence="2 3">
    <name type="scientific">Kineosporia babensis</name>
    <dbReference type="NCBI Taxonomy" id="499548"/>
    <lineage>
        <taxon>Bacteria</taxon>
        <taxon>Bacillati</taxon>
        <taxon>Actinomycetota</taxon>
        <taxon>Actinomycetes</taxon>
        <taxon>Kineosporiales</taxon>
        <taxon>Kineosporiaceae</taxon>
        <taxon>Kineosporia</taxon>
    </lineage>
</organism>
<dbReference type="PROSITE" id="PS51725">
    <property type="entry name" value="ABM"/>
    <property type="match status" value="1"/>
</dbReference>
<proteinExistence type="predicted"/>
<dbReference type="SUPFAM" id="SSF54909">
    <property type="entry name" value="Dimeric alpha+beta barrel"/>
    <property type="match status" value="1"/>
</dbReference>
<dbReference type="PANTHER" id="PTHR33336:SF3">
    <property type="entry name" value="ABM DOMAIN-CONTAINING PROTEIN"/>
    <property type="match status" value="1"/>
</dbReference>
<reference evidence="2" key="1">
    <citation type="submission" date="2021-11" db="EMBL/GenBank/DDBJ databases">
        <title>Streptomyces corallinus and Kineosporia corallina sp. nov., two new coral-derived marine actinobacteria.</title>
        <authorList>
            <person name="Buangrab K."/>
            <person name="Sutthacheep M."/>
            <person name="Yeemin T."/>
            <person name="Harunari E."/>
            <person name="Igarashi Y."/>
            <person name="Sripreechasak P."/>
            <person name="Kanchanasin P."/>
            <person name="Tanasupawat S."/>
            <person name="Phongsopitanun W."/>
        </authorList>
    </citation>
    <scope>NUCLEOTIDE SEQUENCE</scope>
    <source>
        <strain evidence="2">JCM 31032</strain>
    </source>
</reference>
<keyword evidence="2" id="KW-0503">Monooxygenase</keyword>
<sequence>MIVITVRFPVKPEYADTFIDELREPTQAVRNEPGCLWYDWARNVEDPNEFILTEGYVDAEAGSAHVNSAHFKPGLEKMRPMLAATPRIIFSDLGPERTGWDQMGELQID</sequence>